<accession>A0AC61RC39</accession>
<name>A0AC61RC39_9FIRM</name>
<sequence length="337" mass="37068">MKKKKRNISLLAGLLGLSLLLHGTIQAWEADQPCAVTFENGTLPDLVNANVVIDVYEVGNVVPDPSYDTYSFEVDPAFSALDLSTLDDETYTRAASNAMNIVLENEAIEPVAGIGMDEKLDLTNGLYLAVPHGNDLTDYTKQNMRGETYTIAQSPTKEYHFSPILFSLPTKENINGEISTGNGEWIYDSTITLKVEEEPRKGSLEIVKTLDRFDDNGPATFVFSIEAYEDESRETLVYSNVESIVMNGAGQERVVLENCIPIGATVVVREVYSGASYQIVGTDTRTVTIAPLDQPAASVAFENDSNDTDHHGSSVNNRYTYDERQSPNEPQQDFGGR</sequence>
<evidence type="ECO:0000313" key="1">
    <source>
        <dbReference type="EMBL" id="TGY67320.1"/>
    </source>
</evidence>
<reference evidence="1" key="1">
    <citation type="submission" date="2019-04" db="EMBL/GenBank/DDBJ databases">
        <title>Microbes associate with the intestines of laboratory mice.</title>
        <authorList>
            <person name="Navarre W."/>
            <person name="Wong E."/>
            <person name="Huang K."/>
            <person name="Tropini C."/>
            <person name="Ng K."/>
            <person name="Yu B."/>
        </authorList>
    </citation>
    <scope>NUCLEOTIDE SEQUENCE</scope>
    <source>
        <strain evidence="1">NM09_H32</strain>
    </source>
</reference>
<protein>
    <submittedName>
        <fullName evidence="1">Uncharacterized protein</fullName>
    </submittedName>
</protein>
<comment type="caution">
    <text evidence="1">The sequence shown here is derived from an EMBL/GenBank/DDBJ whole genome shotgun (WGS) entry which is preliminary data.</text>
</comment>
<keyword evidence="2" id="KW-1185">Reference proteome</keyword>
<dbReference type="EMBL" id="SRYG01000001">
    <property type="protein sequence ID" value="TGY67320.1"/>
    <property type="molecule type" value="Genomic_DNA"/>
</dbReference>
<organism evidence="1 2">
    <name type="scientific">Dubosiella muris</name>
    <dbReference type="NCBI Taxonomy" id="3038133"/>
    <lineage>
        <taxon>Bacteria</taxon>
        <taxon>Bacillati</taxon>
        <taxon>Bacillota</taxon>
        <taxon>Erysipelotrichia</taxon>
        <taxon>Erysipelotrichales</taxon>
        <taxon>Erysipelotrichaceae</taxon>
        <taxon>Dubosiella</taxon>
    </lineage>
</organism>
<proteinExistence type="predicted"/>
<dbReference type="Proteomes" id="UP000308836">
    <property type="component" value="Unassembled WGS sequence"/>
</dbReference>
<gene>
    <name evidence="1" type="ORF">E5336_00660</name>
</gene>
<evidence type="ECO:0000313" key="2">
    <source>
        <dbReference type="Proteomes" id="UP000308836"/>
    </source>
</evidence>